<name>A0A0D9W4T6_9ORYZ</name>
<reference evidence="1 2" key="1">
    <citation type="submission" date="2012-08" db="EMBL/GenBank/DDBJ databases">
        <title>Oryza genome evolution.</title>
        <authorList>
            <person name="Wing R.A."/>
        </authorList>
    </citation>
    <scope>NUCLEOTIDE SEQUENCE</scope>
</reference>
<protein>
    <submittedName>
        <fullName evidence="1">Uncharacterized protein</fullName>
    </submittedName>
</protein>
<dbReference type="AlphaFoldDB" id="A0A0D9W4T6"/>
<dbReference type="EnsemblPlants" id="LPERR04G08970.1">
    <property type="protein sequence ID" value="LPERR04G08970.1"/>
    <property type="gene ID" value="LPERR04G08970"/>
</dbReference>
<reference evidence="2" key="2">
    <citation type="submission" date="2013-12" db="EMBL/GenBank/DDBJ databases">
        <authorList>
            <person name="Yu Y."/>
            <person name="Lee S."/>
            <person name="de Baynast K."/>
            <person name="Wissotski M."/>
            <person name="Liu L."/>
            <person name="Talag J."/>
            <person name="Goicoechea J."/>
            <person name="Angelova A."/>
            <person name="Jetty R."/>
            <person name="Kudrna D."/>
            <person name="Golser W."/>
            <person name="Rivera L."/>
            <person name="Zhang J."/>
            <person name="Wing R."/>
        </authorList>
    </citation>
    <scope>NUCLEOTIDE SEQUENCE</scope>
</reference>
<organism evidence="1 2">
    <name type="scientific">Leersia perrieri</name>
    <dbReference type="NCBI Taxonomy" id="77586"/>
    <lineage>
        <taxon>Eukaryota</taxon>
        <taxon>Viridiplantae</taxon>
        <taxon>Streptophyta</taxon>
        <taxon>Embryophyta</taxon>
        <taxon>Tracheophyta</taxon>
        <taxon>Spermatophyta</taxon>
        <taxon>Magnoliopsida</taxon>
        <taxon>Liliopsida</taxon>
        <taxon>Poales</taxon>
        <taxon>Poaceae</taxon>
        <taxon>BOP clade</taxon>
        <taxon>Oryzoideae</taxon>
        <taxon>Oryzeae</taxon>
        <taxon>Oryzinae</taxon>
        <taxon>Leersia</taxon>
    </lineage>
</organism>
<sequence>MGLRVQAHIWAQILRLSYQNDTNTKTLTPLSPSRVHRRRLCSPLTLPHRLSPYSAAAAVPRRRSRSRQE</sequence>
<proteinExistence type="predicted"/>
<keyword evidence="2" id="KW-1185">Reference proteome</keyword>
<dbReference type="HOGENOM" id="CLU_2779505_0_0_1"/>
<evidence type="ECO:0000313" key="2">
    <source>
        <dbReference type="Proteomes" id="UP000032180"/>
    </source>
</evidence>
<dbReference type="Proteomes" id="UP000032180">
    <property type="component" value="Chromosome 4"/>
</dbReference>
<evidence type="ECO:0000313" key="1">
    <source>
        <dbReference type="EnsemblPlants" id="LPERR04G08970.1"/>
    </source>
</evidence>
<dbReference type="Gramene" id="LPERR04G08970.1">
    <property type="protein sequence ID" value="LPERR04G08970.1"/>
    <property type="gene ID" value="LPERR04G08970"/>
</dbReference>
<accession>A0A0D9W4T6</accession>
<reference evidence="1" key="3">
    <citation type="submission" date="2015-04" db="UniProtKB">
        <authorList>
            <consortium name="EnsemblPlants"/>
        </authorList>
    </citation>
    <scope>IDENTIFICATION</scope>
</reference>